<dbReference type="GO" id="GO:0016740">
    <property type="term" value="F:transferase activity"/>
    <property type="evidence" value="ECO:0007669"/>
    <property type="project" value="UniProtKB-KW"/>
</dbReference>
<evidence type="ECO:0000313" key="3">
    <source>
        <dbReference type="EMBL" id="APF40421.1"/>
    </source>
</evidence>
<evidence type="ECO:0000256" key="1">
    <source>
        <dbReference type="ARBA" id="ARBA00022679"/>
    </source>
</evidence>
<dbReference type="KEGG" id="nae:BHE16_04660"/>
<dbReference type="AlphaFoldDB" id="A0A1L2ZN12"/>
<accession>A0A1L2ZN12</accession>
<keyword evidence="1" id="KW-0808">Transferase</keyword>
<dbReference type="Gene3D" id="3.90.550.10">
    <property type="entry name" value="Spore Coat Polysaccharide Biosynthesis Protein SpsA, Chain A"/>
    <property type="match status" value="1"/>
</dbReference>
<dbReference type="InterPro" id="IPR027791">
    <property type="entry name" value="Galactosyl_T_C"/>
</dbReference>
<dbReference type="InterPro" id="IPR029044">
    <property type="entry name" value="Nucleotide-diphossugar_trans"/>
</dbReference>
<evidence type="ECO:0000259" key="2">
    <source>
        <dbReference type="Pfam" id="PF02709"/>
    </source>
</evidence>
<keyword evidence="4" id="KW-1185">Reference proteome</keyword>
<protein>
    <recommendedName>
        <fullName evidence="2">Galactosyltransferase C-terminal domain-containing protein</fullName>
    </recommendedName>
</protein>
<feature type="domain" description="Galactosyltransferase C-terminal" evidence="2">
    <location>
        <begin position="70"/>
        <end position="115"/>
    </location>
</feature>
<reference evidence="3 4" key="1">
    <citation type="submission" date="2016-11" db="EMBL/GenBank/DDBJ databases">
        <title>Genome sequencing of Zhihengliuella aestuarii B18 antagonistic to Plasmodiophora brassicae.</title>
        <authorList>
            <person name="Luo Y."/>
        </authorList>
    </citation>
    <scope>NUCLEOTIDE SEQUENCE [LARGE SCALE GENOMIC DNA]</scope>
    <source>
        <strain evidence="3 4">B18</strain>
    </source>
</reference>
<dbReference type="Proteomes" id="UP000183530">
    <property type="component" value="Chromosome"/>
</dbReference>
<dbReference type="PANTHER" id="PTHR43685:SF2">
    <property type="entry name" value="GLYCOSYLTRANSFERASE 2-LIKE DOMAIN-CONTAINING PROTEIN"/>
    <property type="match status" value="1"/>
</dbReference>
<sequence length="217" mass="24264">MLAAGGEVIAFCDADDEVVDGWVQAAWDALITGLDVVTGYVHGYASQIAGPDGTEILRESHALRVPVPTCNCAVVREAFLRLGGFDESFNRYGHEDSEFSIRARLAGLRIGFYPPMQLRFSATEDLMTLSRKLFHSGQAEVRMWVRHPEVFPNQNDLKSVTDRFGQWVIKSVRRPLLMKERKHVRQGLTSFGNVVGVLKGKRKGWGNPELIPPANRK</sequence>
<dbReference type="Pfam" id="PF02709">
    <property type="entry name" value="Glyco_transf_7C"/>
    <property type="match status" value="1"/>
</dbReference>
<name>A0A1L2ZN12_9MICC</name>
<evidence type="ECO:0000313" key="4">
    <source>
        <dbReference type="Proteomes" id="UP000183530"/>
    </source>
</evidence>
<dbReference type="STRING" id="556325.BHE16_04660"/>
<dbReference type="InterPro" id="IPR050834">
    <property type="entry name" value="Glycosyltransf_2"/>
</dbReference>
<dbReference type="SUPFAM" id="SSF53448">
    <property type="entry name" value="Nucleotide-diphospho-sugar transferases"/>
    <property type="match status" value="1"/>
</dbReference>
<proteinExistence type="predicted"/>
<organism evidence="3 4">
    <name type="scientific">Neomicrococcus aestuarii</name>
    <dbReference type="NCBI Taxonomy" id="556325"/>
    <lineage>
        <taxon>Bacteria</taxon>
        <taxon>Bacillati</taxon>
        <taxon>Actinomycetota</taxon>
        <taxon>Actinomycetes</taxon>
        <taxon>Micrococcales</taxon>
        <taxon>Micrococcaceae</taxon>
        <taxon>Neomicrococcus</taxon>
    </lineage>
</organism>
<gene>
    <name evidence="3" type="ORF">BHE16_04660</name>
</gene>
<dbReference type="PANTHER" id="PTHR43685">
    <property type="entry name" value="GLYCOSYLTRANSFERASE"/>
    <property type="match status" value="1"/>
</dbReference>
<dbReference type="EMBL" id="CP018135">
    <property type="protein sequence ID" value="APF40421.1"/>
    <property type="molecule type" value="Genomic_DNA"/>
</dbReference>